<protein>
    <recommendedName>
        <fullName evidence="2">Ice-binding protein C-terminal domain-containing protein</fullName>
    </recommendedName>
</protein>
<gene>
    <name evidence="3" type="ORF">US31_C0002G0071</name>
</gene>
<dbReference type="EMBL" id="LBSM01000002">
    <property type="protein sequence ID" value="KKQ18726.1"/>
    <property type="molecule type" value="Genomic_DNA"/>
</dbReference>
<evidence type="ECO:0000256" key="1">
    <source>
        <dbReference type="SAM" id="Phobius"/>
    </source>
</evidence>
<dbReference type="InterPro" id="IPR013424">
    <property type="entry name" value="Ice-binding_C"/>
</dbReference>
<reference evidence="3 4" key="1">
    <citation type="journal article" date="2015" name="Nature">
        <title>rRNA introns, odd ribosomes, and small enigmatic genomes across a large radiation of phyla.</title>
        <authorList>
            <person name="Brown C.T."/>
            <person name="Hug L.A."/>
            <person name="Thomas B.C."/>
            <person name="Sharon I."/>
            <person name="Castelle C.J."/>
            <person name="Singh A."/>
            <person name="Wilkins M.J."/>
            <person name="Williams K.H."/>
            <person name="Banfield J.F."/>
        </authorList>
    </citation>
    <scope>NUCLEOTIDE SEQUENCE [LARGE SCALE GENOMIC DNA]</scope>
</reference>
<sequence length="184" mass="20160">MIALIYLSLICSFWAGQVIAGPANPYLVIIVSQGQGPISEAQSWSDHSQDTIFETGTYSLDRPWVAFDWGADKYTTLGQDEKGGWTAYVWAGYHMVVDSSYDLSIQVFGPSQVICSKPDGSEVFRTMLGTGGTWSWTLSAQPATASQWRTKGYKLAISPVPEPSSVMILAGLMIGFAGLYWRKL</sequence>
<organism evidence="3 4">
    <name type="scientific">Berkelbacteria bacterium GW2011_GWA1_36_9</name>
    <dbReference type="NCBI Taxonomy" id="1618331"/>
    <lineage>
        <taxon>Bacteria</taxon>
        <taxon>Candidatus Berkelbacteria</taxon>
    </lineage>
</organism>
<comment type="caution">
    <text evidence="3">The sequence shown here is derived from an EMBL/GenBank/DDBJ whole genome shotgun (WGS) entry which is preliminary data.</text>
</comment>
<proteinExistence type="predicted"/>
<keyword evidence="1" id="KW-1133">Transmembrane helix</keyword>
<accession>A0A0G0IRU9</accession>
<keyword evidence="1" id="KW-0812">Transmembrane</keyword>
<dbReference type="AlphaFoldDB" id="A0A0G0IRU9"/>
<feature type="domain" description="Ice-binding protein C-terminal" evidence="2">
    <location>
        <begin position="159"/>
        <end position="182"/>
    </location>
</feature>
<evidence type="ECO:0000313" key="3">
    <source>
        <dbReference type="EMBL" id="KKQ18726.1"/>
    </source>
</evidence>
<name>A0A0G0IRU9_9BACT</name>
<dbReference type="Pfam" id="PF07589">
    <property type="entry name" value="PEP-CTERM"/>
    <property type="match status" value="1"/>
</dbReference>
<keyword evidence="1" id="KW-0472">Membrane</keyword>
<evidence type="ECO:0000313" key="4">
    <source>
        <dbReference type="Proteomes" id="UP000034508"/>
    </source>
</evidence>
<evidence type="ECO:0000259" key="2">
    <source>
        <dbReference type="Pfam" id="PF07589"/>
    </source>
</evidence>
<dbReference type="Proteomes" id="UP000034508">
    <property type="component" value="Unassembled WGS sequence"/>
</dbReference>
<feature type="transmembrane region" description="Helical" evidence="1">
    <location>
        <begin position="164"/>
        <end position="181"/>
    </location>
</feature>